<evidence type="ECO:0000313" key="2">
    <source>
        <dbReference type="Proteomes" id="UP001209878"/>
    </source>
</evidence>
<name>A0AAD9L4R2_RIDPI</name>
<evidence type="ECO:0000313" key="1">
    <source>
        <dbReference type="EMBL" id="KAK2183222.1"/>
    </source>
</evidence>
<sequence>MRWRHFAAAMNELIGECSKRPQPTFTNTQRQLQLRTISSYPNDKPWFNIYIKHKLQAKQDAYKDNSKNKYKKARYATEKAVKTGKAKYRDKLEENLTTNNSKNIWQGLKAIINCKPSPKNTTTTDASLPDKLNDFYSRFDKENTIPSSSVTGFHCDEPPSSFSLLSQLTNLL</sequence>
<dbReference type="PANTHER" id="PTHR47510">
    <property type="entry name" value="REVERSE TRANSCRIPTASE DOMAIN-CONTAINING PROTEIN"/>
    <property type="match status" value="1"/>
</dbReference>
<reference evidence="1" key="1">
    <citation type="journal article" date="2023" name="Mol. Biol. Evol.">
        <title>Third-Generation Sequencing Reveals the Adaptive Role of the Epigenome in Three Deep-Sea Polychaetes.</title>
        <authorList>
            <person name="Perez M."/>
            <person name="Aroh O."/>
            <person name="Sun Y."/>
            <person name="Lan Y."/>
            <person name="Juniper S.K."/>
            <person name="Young C.R."/>
            <person name="Angers B."/>
            <person name="Qian P.Y."/>
        </authorList>
    </citation>
    <scope>NUCLEOTIDE SEQUENCE</scope>
    <source>
        <strain evidence="1">R07B-5</strain>
    </source>
</reference>
<dbReference type="Proteomes" id="UP001209878">
    <property type="component" value="Unassembled WGS sequence"/>
</dbReference>
<organism evidence="1 2">
    <name type="scientific">Ridgeia piscesae</name>
    <name type="common">Tubeworm</name>
    <dbReference type="NCBI Taxonomy" id="27915"/>
    <lineage>
        <taxon>Eukaryota</taxon>
        <taxon>Metazoa</taxon>
        <taxon>Spiralia</taxon>
        <taxon>Lophotrochozoa</taxon>
        <taxon>Annelida</taxon>
        <taxon>Polychaeta</taxon>
        <taxon>Sedentaria</taxon>
        <taxon>Canalipalpata</taxon>
        <taxon>Sabellida</taxon>
        <taxon>Siboglinidae</taxon>
        <taxon>Ridgeia</taxon>
    </lineage>
</organism>
<dbReference type="EMBL" id="JAODUO010000318">
    <property type="protein sequence ID" value="KAK2183222.1"/>
    <property type="molecule type" value="Genomic_DNA"/>
</dbReference>
<comment type="caution">
    <text evidence="1">The sequence shown here is derived from an EMBL/GenBank/DDBJ whole genome shotgun (WGS) entry which is preliminary data.</text>
</comment>
<protein>
    <submittedName>
        <fullName evidence="1">Uncharacterized protein</fullName>
    </submittedName>
</protein>
<dbReference type="AlphaFoldDB" id="A0AAD9L4R2"/>
<gene>
    <name evidence="1" type="ORF">NP493_319g00012</name>
</gene>
<accession>A0AAD9L4R2</accession>
<proteinExistence type="predicted"/>
<dbReference type="PANTHER" id="PTHR47510:SF3">
    <property type="entry name" value="ENDO_EXONUCLEASE_PHOSPHATASE DOMAIN-CONTAINING PROTEIN"/>
    <property type="match status" value="1"/>
</dbReference>
<keyword evidence="2" id="KW-1185">Reference proteome</keyword>